<feature type="transmembrane region" description="Helical" evidence="8">
    <location>
        <begin position="433"/>
        <end position="450"/>
    </location>
</feature>
<dbReference type="AlphaFoldDB" id="A0A417ZJU7"/>
<dbReference type="GO" id="GO:0005886">
    <property type="term" value="C:plasma membrane"/>
    <property type="evidence" value="ECO:0007669"/>
    <property type="project" value="UniProtKB-SubCell"/>
</dbReference>
<gene>
    <name evidence="9" type="ORF">DS831_02350</name>
</gene>
<reference evidence="9 10" key="1">
    <citation type="submission" date="2018-07" db="EMBL/GenBank/DDBJ databases">
        <title>Genome sequences of six Lactobacillus spp. isolated from bumble bee guts.</title>
        <authorList>
            <person name="Motta E.V.S."/>
            <person name="Moran N.A."/>
        </authorList>
    </citation>
    <scope>NUCLEOTIDE SEQUENCE [LARGE SCALE GENOMIC DNA]</scope>
    <source>
        <strain evidence="9 10">BI-1.1</strain>
    </source>
</reference>
<feature type="transmembrane region" description="Helical" evidence="8">
    <location>
        <begin position="137"/>
        <end position="155"/>
    </location>
</feature>
<evidence type="ECO:0000256" key="6">
    <source>
        <dbReference type="ARBA" id="ARBA00023136"/>
    </source>
</evidence>
<keyword evidence="2" id="KW-0813">Transport</keyword>
<dbReference type="NCBIfam" id="TIGR00791">
    <property type="entry name" value="gntP"/>
    <property type="match status" value="1"/>
</dbReference>
<feature type="transmembrane region" description="Helical" evidence="8">
    <location>
        <begin position="271"/>
        <end position="290"/>
    </location>
</feature>
<keyword evidence="6 8" id="KW-0472">Membrane</keyword>
<evidence type="ECO:0000256" key="7">
    <source>
        <dbReference type="ARBA" id="ARBA00049663"/>
    </source>
</evidence>
<feature type="transmembrane region" description="Helical" evidence="8">
    <location>
        <begin position="29"/>
        <end position="47"/>
    </location>
</feature>
<dbReference type="RefSeq" id="WP_118900000.1">
    <property type="nucleotide sequence ID" value="NZ_QOCR01000001.1"/>
</dbReference>
<proteinExistence type="inferred from homology"/>
<dbReference type="Proteomes" id="UP000284109">
    <property type="component" value="Unassembled WGS sequence"/>
</dbReference>
<dbReference type="Pfam" id="PF02447">
    <property type="entry name" value="GntP_permease"/>
    <property type="match status" value="1"/>
</dbReference>
<evidence type="ECO:0000256" key="8">
    <source>
        <dbReference type="SAM" id="Phobius"/>
    </source>
</evidence>
<dbReference type="GO" id="GO:0015128">
    <property type="term" value="F:gluconate transmembrane transporter activity"/>
    <property type="evidence" value="ECO:0007669"/>
    <property type="project" value="InterPro"/>
</dbReference>
<feature type="transmembrane region" description="Helical" evidence="8">
    <location>
        <begin position="59"/>
        <end position="77"/>
    </location>
</feature>
<feature type="transmembrane region" description="Helical" evidence="8">
    <location>
        <begin position="97"/>
        <end position="130"/>
    </location>
</feature>
<dbReference type="PIRSF" id="PIRSF002746">
    <property type="entry name" value="Gluconate_transporter"/>
    <property type="match status" value="1"/>
</dbReference>
<organism evidence="9 10">
    <name type="scientific">Bombilactobacillus bombi</name>
    <dbReference type="NCBI Taxonomy" id="1303590"/>
    <lineage>
        <taxon>Bacteria</taxon>
        <taxon>Bacillati</taxon>
        <taxon>Bacillota</taxon>
        <taxon>Bacilli</taxon>
        <taxon>Lactobacillales</taxon>
        <taxon>Lactobacillaceae</taxon>
        <taxon>Bombilactobacillus</taxon>
    </lineage>
</organism>
<keyword evidence="3" id="KW-1003">Cell membrane</keyword>
<protein>
    <submittedName>
        <fullName evidence="9">Gluconate permease</fullName>
    </submittedName>
</protein>
<dbReference type="EMBL" id="QOCR01000001">
    <property type="protein sequence ID" value="RHW52188.1"/>
    <property type="molecule type" value="Genomic_DNA"/>
</dbReference>
<evidence type="ECO:0000313" key="10">
    <source>
        <dbReference type="Proteomes" id="UP000284109"/>
    </source>
</evidence>
<dbReference type="PANTHER" id="PTHR30354:SF22">
    <property type="entry name" value="HIGH-AFFINITY GLUCONATE TRANSPORTER"/>
    <property type="match status" value="1"/>
</dbReference>
<name>A0A417ZJU7_9LACO</name>
<feature type="transmembrane region" description="Helical" evidence="8">
    <location>
        <begin position="175"/>
        <end position="194"/>
    </location>
</feature>
<comment type="similarity">
    <text evidence="7">Belongs to the GntP permease family.</text>
</comment>
<feature type="transmembrane region" description="Helical" evidence="8">
    <location>
        <begin position="228"/>
        <end position="251"/>
    </location>
</feature>
<feature type="transmembrane region" description="Helical" evidence="8">
    <location>
        <begin position="390"/>
        <end position="413"/>
    </location>
</feature>
<feature type="transmembrane region" description="Helical" evidence="8">
    <location>
        <begin position="311"/>
        <end position="329"/>
    </location>
</feature>
<accession>A0A417ZJU7</accession>
<keyword evidence="4 8" id="KW-0812">Transmembrane</keyword>
<dbReference type="PANTHER" id="PTHR30354">
    <property type="entry name" value="GNT FAMILY GLUCONATE TRANSPORTER"/>
    <property type="match status" value="1"/>
</dbReference>
<dbReference type="OrthoDB" id="9787129at2"/>
<sequence>MFKLLVLLLGVILLLLLISYFKQNTFVALIITSLAVGLGLGIPLDKIFSSIEKGIGETIGELTIVFGFGAMLGSLVANAGGAYRISHTMIQLFGKKYLQIAVLITTFIIGISLFFEVSVVVMFPIIAAIALEAEVPLVYLGLPMMAVISVTHGFLPPHPAPTAIANMLGANVGKVLLYGIMIGIPTVLICGPLFTKIAKHWIPSAFQDKSDIIVNTNKKFQLEKTPPFGISIVTCLMPVILMMTKTIYQLIFNNGIFPSKPILLDSIINFIGNPATAMTISLLFSMYSMGYARNIFSKEINQQIETSVKSIAMLLLIVGGGGAFKQVLIDGGIGNIIKNLFIGSNLSPLLLGWLIAAILKIALGSATVAALTAGGLILPLIKGGSINPNLMVLAIGSGSVIASHFNASGFWMVKEYFRLTIKETLLTWTIQDTLISLCGLSGVLVLNLFFH</sequence>
<dbReference type="InterPro" id="IPR003474">
    <property type="entry name" value="Glcn_transporter"/>
</dbReference>
<evidence type="ECO:0000313" key="9">
    <source>
        <dbReference type="EMBL" id="RHW52188.1"/>
    </source>
</evidence>
<keyword evidence="5 8" id="KW-1133">Transmembrane helix</keyword>
<evidence type="ECO:0000256" key="2">
    <source>
        <dbReference type="ARBA" id="ARBA00022448"/>
    </source>
</evidence>
<evidence type="ECO:0000256" key="1">
    <source>
        <dbReference type="ARBA" id="ARBA00004651"/>
    </source>
</evidence>
<evidence type="ECO:0000256" key="4">
    <source>
        <dbReference type="ARBA" id="ARBA00022692"/>
    </source>
</evidence>
<evidence type="ECO:0000256" key="5">
    <source>
        <dbReference type="ARBA" id="ARBA00022989"/>
    </source>
</evidence>
<feature type="transmembrane region" description="Helical" evidence="8">
    <location>
        <begin position="349"/>
        <end position="378"/>
    </location>
</feature>
<keyword evidence="10" id="KW-1185">Reference proteome</keyword>
<evidence type="ECO:0000256" key="3">
    <source>
        <dbReference type="ARBA" id="ARBA00022475"/>
    </source>
</evidence>
<comment type="subcellular location">
    <subcellularLocation>
        <location evidence="1">Cell membrane</location>
        <topology evidence="1">Multi-pass membrane protein</topology>
    </subcellularLocation>
</comment>
<comment type="caution">
    <text evidence="9">The sequence shown here is derived from an EMBL/GenBank/DDBJ whole genome shotgun (WGS) entry which is preliminary data.</text>
</comment>